<evidence type="ECO:0000313" key="3">
    <source>
        <dbReference type="Proteomes" id="UP000663760"/>
    </source>
</evidence>
<sequence>MADVMQMSTKNFHDTTRLPLVPQLPTQRQQRRSLSLAWPHSVIIPVDMPQLRMQTLSRGAAGLILARQPECTTMYSLKVEVPRKW</sequence>
<keyword evidence="3" id="KW-1185">Reference proteome</keyword>
<name>A0A7I8KNW4_SPIIN</name>
<accession>A0A7I8KNW4</accession>
<proteinExistence type="predicted"/>
<dbReference type="OrthoDB" id="2001446at2759"/>
<dbReference type="Proteomes" id="UP000663760">
    <property type="component" value="Chromosome 7"/>
</dbReference>
<evidence type="ECO:0000313" key="1">
    <source>
        <dbReference type="EMBL" id="CAA2623012.1"/>
    </source>
</evidence>
<reference evidence="2" key="1">
    <citation type="submission" date="2020-02" db="EMBL/GenBank/DDBJ databases">
        <authorList>
            <person name="Scholz U."/>
            <person name="Mascher M."/>
            <person name="Fiebig A."/>
        </authorList>
    </citation>
    <scope>NUCLEOTIDE SEQUENCE</scope>
</reference>
<dbReference type="EMBL" id="LR746270">
    <property type="protein sequence ID" value="CAA7398986.1"/>
    <property type="molecule type" value="Genomic_DNA"/>
</dbReference>
<dbReference type="EMBL" id="LR743594">
    <property type="protein sequence ID" value="CAA2623012.1"/>
    <property type="molecule type" value="Genomic_DNA"/>
</dbReference>
<organism evidence="2 3">
    <name type="scientific">Spirodela intermedia</name>
    <name type="common">Intermediate duckweed</name>
    <dbReference type="NCBI Taxonomy" id="51605"/>
    <lineage>
        <taxon>Eukaryota</taxon>
        <taxon>Viridiplantae</taxon>
        <taxon>Streptophyta</taxon>
        <taxon>Embryophyta</taxon>
        <taxon>Tracheophyta</taxon>
        <taxon>Spermatophyta</taxon>
        <taxon>Magnoliopsida</taxon>
        <taxon>Liliopsida</taxon>
        <taxon>Araceae</taxon>
        <taxon>Lemnoideae</taxon>
        <taxon>Spirodela</taxon>
    </lineage>
</organism>
<gene>
    <name evidence="1" type="ORF">SI7747_07008965</name>
    <name evidence="2" type="ORF">SI8410_07009656</name>
</gene>
<evidence type="ECO:0000313" key="2">
    <source>
        <dbReference type="EMBL" id="CAA7398986.1"/>
    </source>
</evidence>
<protein>
    <submittedName>
        <fullName evidence="2">Uncharacterized protein</fullName>
    </submittedName>
</protein>
<dbReference type="AlphaFoldDB" id="A0A7I8KNW4"/>